<sequence>MLVQDRKASLRNLPAVHHVLSSYVARDNLDPAEYEDAVKLIQGLIAQARENLLQGKQQEQDKERWNDEICSDLKKIIGQRKRRPFRRVLNGTGIILHTNLGRAPLAEEAIEAIVSLASSYSNLEFDLATGQRGKRYDHVRGLLRELTGAEDAIVVNNNAAAVLLVLTALASKKEVVLSRGELVEIGGSFRIPDVMAQSGAIMIEVGTTNKTKLKDYQNALTDETALILKVHPSNYKIIGFTASVSREELVALARQKNIPVVEDLGSGVFISQASQDDFFGEPTVQKVVASGVDVVTFSGDKLLGGPQGGIIVGKKEWIAEIEQHPLTRALRVDKLTLVALEETLKLYIHPEKAKQRIPALCLLYRSLEDIEKRAQAVMKELKKLDESWSIELVPGTSQVGGGTLPEMELPTWLIQFRSKDISTQELADVLRSLEIPVIGRLRDQAFCIDMRTIREREEKDLCRSLQEAFQILNSHEQK</sequence>
<dbReference type="InterPro" id="IPR015421">
    <property type="entry name" value="PyrdxlP-dep_Trfase_major"/>
</dbReference>
<comment type="cofactor">
    <cofactor evidence="1 8 9">
        <name>pyridoxal 5'-phosphate</name>
        <dbReference type="ChEBI" id="CHEBI:597326"/>
    </cofactor>
</comment>
<dbReference type="PANTHER" id="PTHR32328">
    <property type="entry name" value="L-SERYL-TRNA(SEC) SELENIUM TRANSFERASE"/>
    <property type="match status" value="1"/>
</dbReference>
<dbReference type="KEGG" id="hcv:FTV88_0776"/>
<evidence type="ECO:0000256" key="4">
    <source>
        <dbReference type="ARBA" id="ARBA00022898"/>
    </source>
</evidence>
<dbReference type="EMBL" id="CP045875">
    <property type="protein sequence ID" value="QGG46952.1"/>
    <property type="molecule type" value="Genomic_DNA"/>
</dbReference>
<proteinExistence type="inferred from homology"/>
<dbReference type="GO" id="GO:0001717">
    <property type="term" value="P:conversion of seryl-tRNAsec to selenocys-tRNAsec"/>
    <property type="evidence" value="ECO:0007669"/>
    <property type="project" value="UniProtKB-UniRule"/>
</dbReference>
<dbReference type="PANTHER" id="PTHR32328:SF0">
    <property type="entry name" value="L-SERYL-TRNA(SEC) SELENIUM TRANSFERASE"/>
    <property type="match status" value="1"/>
</dbReference>
<evidence type="ECO:0000256" key="2">
    <source>
        <dbReference type="ARBA" id="ARBA00022490"/>
    </source>
</evidence>
<comment type="similarity">
    <text evidence="7 8">Belongs to the SelA family.</text>
</comment>
<keyword evidence="2 8" id="KW-0963">Cytoplasm</keyword>
<name>A0A5Q2N0Y5_9FIRM</name>
<protein>
    <recommendedName>
        <fullName evidence="8">L-seryl-tRNA(Sec) selenium transferase</fullName>
        <ecNumber evidence="8">2.9.1.1</ecNumber>
    </recommendedName>
    <alternativeName>
        <fullName evidence="8">Selenocysteine synthase</fullName>
        <shortName evidence="8">Sec synthase</shortName>
    </alternativeName>
    <alternativeName>
        <fullName evidence="8">Selenocysteinyl-tRNA(Sec) synthase</fullName>
    </alternativeName>
</protein>
<feature type="modified residue" description="N6-(pyridoxal phosphate)lysine" evidence="8 9">
    <location>
        <position position="301"/>
    </location>
</feature>
<evidence type="ECO:0000256" key="7">
    <source>
        <dbReference type="ARBA" id="ARBA00044507"/>
    </source>
</evidence>
<dbReference type="NCBIfam" id="TIGR00474">
    <property type="entry name" value="selA"/>
    <property type="match status" value="1"/>
</dbReference>
<organism evidence="10 11">
    <name type="scientific">Heliorestis convoluta</name>
    <dbReference type="NCBI Taxonomy" id="356322"/>
    <lineage>
        <taxon>Bacteria</taxon>
        <taxon>Bacillati</taxon>
        <taxon>Bacillota</taxon>
        <taxon>Clostridia</taxon>
        <taxon>Eubacteriales</taxon>
        <taxon>Heliobacteriaceae</taxon>
        <taxon>Heliorestis</taxon>
    </lineage>
</organism>
<dbReference type="InterPro" id="IPR018319">
    <property type="entry name" value="SelA-like"/>
</dbReference>
<evidence type="ECO:0000256" key="6">
    <source>
        <dbReference type="ARBA" id="ARBA00023266"/>
    </source>
</evidence>
<evidence type="ECO:0000256" key="9">
    <source>
        <dbReference type="PIRSR" id="PIRSR618319-50"/>
    </source>
</evidence>
<evidence type="ECO:0000313" key="11">
    <source>
        <dbReference type="Proteomes" id="UP000366051"/>
    </source>
</evidence>
<dbReference type="Gene3D" id="3.40.640.10">
    <property type="entry name" value="Type I PLP-dependent aspartate aminotransferase-like (Major domain)"/>
    <property type="match status" value="1"/>
</dbReference>
<evidence type="ECO:0000313" key="10">
    <source>
        <dbReference type="EMBL" id="QGG46952.1"/>
    </source>
</evidence>
<evidence type="ECO:0000256" key="5">
    <source>
        <dbReference type="ARBA" id="ARBA00022917"/>
    </source>
</evidence>
<dbReference type="Proteomes" id="UP000366051">
    <property type="component" value="Chromosome"/>
</dbReference>
<dbReference type="OrthoDB" id="9787096at2"/>
<dbReference type="InterPro" id="IPR015424">
    <property type="entry name" value="PyrdxlP-dep_Trfase"/>
</dbReference>
<keyword evidence="5 8" id="KW-0648">Protein biosynthesis</keyword>
<dbReference type="GO" id="GO:0005737">
    <property type="term" value="C:cytoplasm"/>
    <property type="evidence" value="ECO:0007669"/>
    <property type="project" value="UniProtKB-SubCell"/>
</dbReference>
<keyword evidence="3 8" id="KW-0808">Transferase</keyword>
<keyword evidence="11" id="KW-1185">Reference proteome</keyword>
<dbReference type="SUPFAM" id="SSF53383">
    <property type="entry name" value="PLP-dependent transferases"/>
    <property type="match status" value="1"/>
</dbReference>
<comment type="function">
    <text evidence="8">Converts seryl-tRNA(Sec) to selenocysteinyl-tRNA(Sec) required for selenoprotein biosynthesis.</text>
</comment>
<accession>A0A5Q2N0Y5</accession>
<dbReference type="AlphaFoldDB" id="A0A5Q2N0Y5"/>
<dbReference type="RefSeq" id="WP_153724433.1">
    <property type="nucleotide sequence ID" value="NZ_CP045875.1"/>
</dbReference>
<evidence type="ECO:0000256" key="1">
    <source>
        <dbReference type="ARBA" id="ARBA00001933"/>
    </source>
</evidence>
<comment type="catalytic activity">
    <reaction evidence="8">
        <text>L-seryl-tRNA(Sec) + selenophosphate + H(+) = L-selenocysteinyl-tRNA(Sec) + phosphate</text>
        <dbReference type="Rhea" id="RHEA:22728"/>
        <dbReference type="Rhea" id="RHEA-COMP:9742"/>
        <dbReference type="Rhea" id="RHEA-COMP:9743"/>
        <dbReference type="ChEBI" id="CHEBI:15378"/>
        <dbReference type="ChEBI" id="CHEBI:16144"/>
        <dbReference type="ChEBI" id="CHEBI:43474"/>
        <dbReference type="ChEBI" id="CHEBI:78533"/>
        <dbReference type="ChEBI" id="CHEBI:78573"/>
        <dbReference type="EC" id="2.9.1.1"/>
    </reaction>
</comment>
<dbReference type="Gene3D" id="3.90.1150.180">
    <property type="match status" value="1"/>
</dbReference>
<keyword evidence="4 8" id="KW-0663">Pyridoxal phosphate</keyword>
<dbReference type="GO" id="GO:0001514">
    <property type="term" value="P:selenocysteine incorporation"/>
    <property type="evidence" value="ECO:0007669"/>
    <property type="project" value="UniProtKB-UniRule"/>
</dbReference>
<dbReference type="HAMAP" id="MF_00423">
    <property type="entry name" value="SelA"/>
    <property type="match status" value="1"/>
</dbReference>
<comment type="subcellular location">
    <subcellularLocation>
        <location evidence="8">Cytoplasm</location>
    </subcellularLocation>
</comment>
<comment type="pathway">
    <text evidence="8">Aminoacyl-tRNA biosynthesis; selenocysteinyl-tRNA(Sec) biosynthesis; selenocysteinyl-tRNA(Sec) from L-seryl-tRNA(Sec) (bacterial route): step 1/1.</text>
</comment>
<evidence type="ECO:0000256" key="3">
    <source>
        <dbReference type="ARBA" id="ARBA00022679"/>
    </source>
</evidence>
<dbReference type="Pfam" id="PF03841">
    <property type="entry name" value="SelA"/>
    <property type="match status" value="1"/>
</dbReference>
<keyword evidence="6 8" id="KW-0711">Selenium</keyword>
<dbReference type="UniPathway" id="UPA00906">
    <property type="reaction ID" value="UER00896"/>
</dbReference>
<gene>
    <name evidence="8 10" type="primary">selA</name>
    <name evidence="10" type="ORF">FTV88_0776</name>
</gene>
<reference evidence="11" key="1">
    <citation type="submission" date="2019-11" db="EMBL/GenBank/DDBJ databases">
        <title>Genome sequence of Heliorestis convoluta strain HH, an alkaliphilic and minimalistic phototrophic bacterium from a soda lake in Egypt.</title>
        <authorList>
            <person name="Dewey E.D."/>
            <person name="Stokes L.M."/>
            <person name="Burchell B.M."/>
            <person name="Shaffer K.N."/>
            <person name="Huntington A.M."/>
            <person name="Baker J.M."/>
            <person name="Nadendla S."/>
            <person name="Giglio M.G."/>
            <person name="Touchman J.W."/>
            <person name="Blankenship R.E."/>
            <person name="Madigan M.T."/>
            <person name="Sattley W.M."/>
        </authorList>
    </citation>
    <scope>NUCLEOTIDE SEQUENCE [LARGE SCALE GENOMIC DNA]</scope>
    <source>
        <strain evidence="11">HH</strain>
    </source>
</reference>
<dbReference type="InterPro" id="IPR004534">
    <property type="entry name" value="SelA_trans"/>
</dbReference>
<dbReference type="EC" id="2.9.1.1" evidence="8"/>
<evidence type="ECO:0000256" key="8">
    <source>
        <dbReference type="HAMAP-Rule" id="MF_00423"/>
    </source>
</evidence>
<dbReference type="GO" id="GO:0004125">
    <property type="term" value="F:L-seryl-tRNA(Sec) selenium transferase activity"/>
    <property type="evidence" value="ECO:0007669"/>
    <property type="project" value="UniProtKB-UniRule"/>
</dbReference>